<feature type="transmembrane region" description="Helical" evidence="1">
    <location>
        <begin position="7"/>
        <end position="23"/>
    </location>
</feature>
<feature type="transmembrane region" description="Helical" evidence="1">
    <location>
        <begin position="191"/>
        <end position="214"/>
    </location>
</feature>
<dbReference type="RefSeq" id="WP_328238103.1">
    <property type="nucleotide sequence ID" value="NZ_JAROAS010000034.1"/>
</dbReference>
<evidence type="ECO:0000313" key="3">
    <source>
        <dbReference type="EMBL" id="MED4129456.1"/>
    </source>
</evidence>
<keyword evidence="1" id="KW-1133">Transmembrane helix</keyword>
<protein>
    <recommendedName>
        <fullName evidence="2">CAAX prenyl protease 2/Lysostaphin resistance protein A-like domain-containing protein</fullName>
    </recommendedName>
</protein>
<reference evidence="3 4" key="1">
    <citation type="submission" date="2023-03" db="EMBL/GenBank/DDBJ databases">
        <title>Bacillus Genome Sequencing.</title>
        <authorList>
            <person name="Dunlap C."/>
        </authorList>
    </citation>
    <scope>NUCLEOTIDE SEQUENCE [LARGE SCALE GENOMIC DNA]</scope>
    <source>
        <strain evidence="3 4">B-4107</strain>
    </source>
</reference>
<comment type="caution">
    <text evidence="3">The sequence shown here is derived from an EMBL/GenBank/DDBJ whole genome shotgun (WGS) entry which is preliminary data.</text>
</comment>
<organism evidence="3 4">
    <name type="scientific">Shouchella miscanthi</name>
    <dbReference type="NCBI Taxonomy" id="2598861"/>
    <lineage>
        <taxon>Bacteria</taxon>
        <taxon>Bacillati</taxon>
        <taxon>Bacillota</taxon>
        <taxon>Bacilli</taxon>
        <taxon>Bacillales</taxon>
        <taxon>Bacillaceae</taxon>
        <taxon>Shouchella</taxon>
    </lineage>
</organism>
<dbReference type="Proteomes" id="UP001341820">
    <property type="component" value="Unassembled WGS sequence"/>
</dbReference>
<keyword evidence="4" id="KW-1185">Reference proteome</keyword>
<feature type="transmembrane region" description="Helical" evidence="1">
    <location>
        <begin position="127"/>
        <end position="145"/>
    </location>
</feature>
<evidence type="ECO:0000313" key="4">
    <source>
        <dbReference type="Proteomes" id="UP001341820"/>
    </source>
</evidence>
<name>A0ABU6NMQ3_9BACI</name>
<keyword evidence="1" id="KW-0812">Transmembrane</keyword>
<feature type="transmembrane region" description="Helical" evidence="1">
    <location>
        <begin position="60"/>
        <end position="81"/>
    </location>
</feature>
<feature type="domain" description="CAAX prenyl protease 2/Lysostaphin resistance protein A-like" evidence="2">
    <location>
        <begin position="127"/>
        <end position="216"/>
    </location>
</feature>
<gene>
    <name evidence="3" type="ORF">P5F74_15070</name>
</gene>
<proteinExistence type="predicted"/>
<keyword evidence="1" id="KW-0472">Membrane</keyword>
<feature type="transmembrane region" description="Helical" evidence="1">
    <location>
        <begin position="29"/>
        <end position="48"/>
    </location>
</feature>
<dbReference type="EMBL" id="JAROAS010000034">
    <property type="protein sequence ID" value="MED4129456.1"/>
    <property type="molecule type" value="Genomic_DNA"/>
</dbReference>
<dbReference type="Pfam" id="PF02517">
    <property type="entry name" value="Rce1-like"/>
    <property type="match status" value="1"/>
</dbReference>
<accession>A0ABU6NMQ3</accession>
<feature type="transmembrane region" description="Helical" evidence="1">
    <location>
        <begin position="151"/>
        <end position="170"/>
    </location>
</feature>
<evidence type="ECO:0000256" key="1">
    <source>
        <dbReference type="SAM" id="Phobius"/>
    </source>
</evidence>
<dbReference type="InterPro" id="IPR003675">
    <property type="entry name" value="Rce1/LyrA-like_dom"/>
</dbReference>
<feature type="transmembrane region" description="Helical" evidence="1">
    <location>
        <begin position="87"/>
        <end position="106"/>
    </location>
</feature>
<sequence length="234" mass="26966">MPTKQKVSLFIIVVLLLLCFILDEHSVLILLLGLSFPLCIMAVGPYIYPLLRTGSQTRFYVLTISLFIPALITSNNIIWASDNASHFLVAALGSILLLSLQIKGIIKSIRVSSLFPKMTFAVYTRQVLNITFLTFGEEVLFRAFFMKQIPSINGFEYLICGFVFSFYHYFNRYAKNIYTVKDYNYQFLLAVWLAVCFEMFNHSIMPVIFGHLVYNSTNYIVYTVQLLNHKQVDQ</sequence>
<evidence type="ECO:0000259" key="2">
    <source>
        <dbReference type="Pfam" id="PF02517"/>
    </source>
</evidence>